<evidence type="ECO:0000313" key="3">
    <source>
        <dbReference type="EMBL" id="QEC54718.1"/>
    </source>
</evidence>
<dbReference type="Proteomes" id="UP000321204">
    <property type="component" value="Chromosome"/>
</dbReference>
<dbReference type="EMBL" id="CP042433">
    <property type="protein sequence ID" value="QEC54718.1"/>
    <property type="molecule type" value="Genomic_DNA"/>
</dbReference>
<keyword evidence="2" id="KW-1133">Transmembrane helix</keyword>
<organism evidence="3 4">
    <name type="scientific">Flavisolibacter ginsenosidimutans</name>
    <dbReference type="NCBI Taxonomy" id="661481"/>
    <lineage>
        <taxon>Bacteria</taxon>
        <taxon>Pseudomonadati</taxon>
        <taxon>Bacteroidota</taxon>
        <taxon>Chitinophagia</taxon>
        <taxon>Chitinophagales</taxon>
        <taxon>Chitinophagaceae</taxon>
        <taxon>Flavisolibacter</taxon>
    </lineage>
</organism>
<dbReference type="OrthoDB" id="1454369at2"/>
<dbReference type="RefSeq" id="WP_146781958.1">
    <property type="nucleotide sequence ID" value="NZ_BAABIO010000006.1"/>
</dbReference>
<proteinExistence type="predicted"/>
<evidence type="ECO:0000256" key="1">
    <source>
        <dbReference type="SAM" id="MobiDB-lite"/>
    </source>
</evidence>
<dbReference type="AlphaFoldDB" id="A0A5B8UDX3"/>
<keyword evidence="2" id="KW-0812">Transmembrane</keyword>
<dbReference type="KEGG" id="fgg:FSB75_01980"/>
<reference evidence="3 4" key="1">
    <citation type="journal article" date="2015" name="Int. J. Syst. Evol. Microbiol.">
        <title>Flavisolibacter ginsenosidimutans sp. nov., with ginsenoside-converting activity isolated from soil used for cultivating ginseng.</title>
        <authorList>
            <person name="Zhao Y."/>
            <person name="Liu Q."/>
            <person name="Kang M.S."/>
            <person name="Jin F."/>
            <person name="Yu H."/>
            <person name="Im W.T."/>
        </authorList>
    </citation>
    <scope>NUCLEOTIDE SEQUENCE [LARGE SCALE GENOMIC DNA]</scope>
    <source>
        <strain evidence="3 4">Gsoil 636</strain>
    </source>
</reference>
<feature type="compositionally biased region" description="Polar residues" evidence="1">
    <location>
        <begin position="1"/>
        <end position="21"/>
    </location>
</feature>
<keyword evidence="2" id="KW-0472">Membrane</keyword>
<accession>A0A5B8UDX3</accession>
<feature type="compositionally biased region" description="Polar residues" evidence="1">
    <location>
        <begin position="32"/>
        <end position="54"/>
    </location>
</feature>
<name>A0A5B8UDX3_9BACT</name>
<feature type="transmembrane region" description="Helical" evidence="2">
    <location>
        <begin position="78"/>
        <end position="95"/>
    </location>
</feature>
<keyword evidence="4" id="KW-1185">Reference proteome</keyword>
<gene>
    <name evidence="3" type="ORF">FSB75_01980</name>
</gene>
<sequence>MEQNQNTNEQSQPQALSTDVKSNPDKTIPEAPTTTPDVTEGTPATPQPETQNAKPETDSMEVHKHPHHVTHPKKWTEYLLEFFMLFLAVFLGFVAENVREQIAEEARAKHYAKSLYRDMIEDSIKLTDAINISRDIALKSDTLRNLCRGKEIKDVPGGALYYYSRYTFRHWGFQSTNATLEQLKNSGSLRFFENYELEDAIGAYDKSARWVVSTIQIDFDNVNLGTPYRFQLFDANILDSILSYSASRNFINAFITHQQTLVTYDKQKWTEFLNYTATRSEGLKGLIAVGYLPALENARKVIALLKKQYQLDKE</sequence>
<feature type="region of interest" description="Disordered" evidence="1">
    <location>
        <begin position="1"/>
        <end position="68"/>
    </location>
</feature>
<protein>
    <submittedName>
        <fullName evidence="3">Uncharacterized protein</fullName>
    </submittedName>
</protein>
<evidence type="ECO:0000313" key="4">
    <source>
        <dbReference type="Proteomes" id="UP000321204"/>
    </source>
</evidence>
<evidence type="ECO:0000256" key="2">
    <source>
        <dbReference type="SAM" id="Phobius"/>
    </source>
</evidence>